<accession>A0A0U5B2R8</accession>
<reference evidence="1 2" key="1">
    <citation type="submission" date="2015-12" db="EMBL/GenBank/DDBJ databases">
        <title>Genome sequence of Aneurinibacillus soli.</title>
        <authorList>
            <person name="Lee J.S."/>
            <person name="Lee K.C."/>
            <person name="Kim K.K."/>
            <person name="Lee B.W."/>
        </authorList>
    </citation>
    <scope>NUCLEOTIDE SEQUENCE [LARGE SCALE GENOMIC DNA]</scope>
    <source>
        <strain evidence="1 2">CB4</strain>
    </source>
</reference>
<dbReference type="RefSeq" id="WP_157737753.1">
    <property type="nucleotide sequence ID" value="NZ_AP017312.1"/>
</dbReference>
<gene>
    <name evidence="1" type="ORF">CB4_00009</name>
</gene>
<dbReference type="Proteomes" id="UP000217696">
    <property type="component" value="Chromosome"/>
</dbReference>
<organism evidence="1 2">
    <name type="scientific">Aneurinibacillus soli</name>
    <dbReference type="NCBI Taxonomy" id="1500254"/>
    <lineage>
        <taxon>Bacteria</taxon>
        <taxon>Bacillati</taxon>
        <taxon>Bacillota</taxon>
        <taxon>Bacilli</taxon>
        <taxon>Bacillales</taxon>
        <taxon>Paenibacillaceae</taxon>
        <taxon>Aneurinibacillus group</taxon>
        <taxon>Aneurinibacillus</taxon>
    </lineage>
</organism>
<evidence type="ECO:0000313" key="2">
    <source>
        <dbReference type="Proteomes" id="UP000217696"/>
    </source>
</evidence>
<name>A0A0U5B2R8_9BACL</name>
<evidence type="ECO:0000313" key="1">
    <source>
        <dbReference type="EMBL" id="BAU25958.1"/>
    </source>
</evidence>
<dbReference type="AlphaFoldDB" id="A0A0U5B2R8"/>
<protein>
    <submittedName>
        <fullName evidence="1">Uncharacterized protein</fullName>
    </submittedName>
</protein>
<proteinExistence type="predicted"/>
<dbReference type="KEGG" id="asoc:CB4_00009"/>
<dbReference type="EMBL" id="AP017312">
    <property type="protein sequence ID" value="BAU25958.1"/>
    <property type="molecule type" value="Genomic_DNA"/>
</dbReference>
<sequence length="52" mass="5849">MDRKITPITLAELERRHATLKEPSDHPISTPLHSVSENVDESGTEEKVIDEP</sequence>
<keyword evidence="2" id="KW-1185">Reference proteome</keyword>